<comment type="similarity">
    <text evidence="1 8">Belongs to the SOS response-associated peptidase family.</text>
</comment>
<keyword evidence="10" id="KW-1185">Reference proteome</keyword>
<keyword evidence="6" id="KW-0238">DNA-binding</keyword>
<dbReference type="Proteomes" id="UP000281955">
    <property type="component" value="Unassembled WGS sequence"/>
</dbReference>
<dbReference type="Pfam" id="PF02586">
    <property type="entry name" value="SRAP"/>
    <property type="match status" value="1"/>
</dbReference>
<keyword evidence="3" id="KW-0227">DNA damage</keyword>
<dbReference type="GO" id="GO:0106300">
    <property type="term" value="P:protein-DNA covalent cross-linking repair"/>
    <property type="evidence" value="ECO:0007669"/>
    <property type="project" value="InterPro"/>
</dbReference>
<dbReference type="GO" id="GO:0016829">
    <property type="term" value="F:lyase activity"/>
    <property type="evidence" value="ECO:0007669"/>
    <property type="project" value="UniProtKB-KW"/>
</dbReference>
<proteinExistence type="inferred from homology"/>
<evidence type="ECO:0000256" key="4">
    <source>
        <dbReference type="ARBA" id="ARBA00022801"/>
    </source>
</evidence>
<dbReference type="PANTHER" id="PTHR13604:SF0">
    <property type="entry name" value="ABASIC SITE PROCESSING PROTEIN HMCES"/>
    <property type="match status" value="1"/>
</dbReference>
<organism evidence="9 10">
    <name type="scientific">Motilibacter peucedani</name>
    <dbReference type="NCBI Taxonomy" id="598650"/>
    <lineage>
        <taxon>Bacteria</taxon>
        <taxon>Bacillati</taxon>
        <taxon>Actinomycetota</taxon>
        <taxon>Actinomycetes</taxon>
        <taxon>Motilibacterales</taxon>
        <taxon>Motilibacteraceae</taxon>
        <taxon>Motilibacter</taxon>
    </lineage>
</organism>
<dbReference type="RefSeq" id="WP_121194598.1">
    <property type="nucleotide sequence ID" value="NZ_RBWV01000014.1"/>
</dbReference>
<gene>
    <name evidence="9" type="ORF">CLV35_3200</name>
</gene>
<evidence type="ECO:0000256" key="5">
    <source>
        <dbReference type="ARBA" id="ARBA00023124"/>
    </source>
</evidence>
<dbReference type="InterPro" id="IPR036590">
    <property type="entry name" value="SRAP-like"/>
</dbReference>
<evidence type="ECO:0000313" key="9">
    <source>
        <dbReference type="EMBL" id="RKS71402.1"/>
    </source>
</evidence>
<dbReference type="OrthoDB" id="9782620at2"/>
<dbReference type="GO" id="GO:0003697">
    <property type="term" value="F:single-stranded DNA binding"/>
    <property type="evidence" value="ECO:0007669"/>
    <property type="project" value="InterPro"/>
</dbReference>
<dbReference type="FunCoup" id="A0A420XLN6">
    <property type="interactions" value="214"/>
</dbReference>
<evidence type="ECO:0000313" key="10">
    <source>
        <dbReference type="Proteomes" id="UP000281955"/>
    </source>
</evidence>
<reference evidence="9 10" key="1">
    <citation type="submission" date="2018-10" db="EMBL/GenBank/DDBJ databases">
        <title>Genomic Encyclopedia of Archaeal and Bacterial Type Strains, Phase II (KMG-II): from individual species to whole genera.</title>
        <authorList>
            <person name="Goeker M."/>
        </authorList>
    </citation>
    <scope>NUCLEOTIDE SEQUENCE [LARGE SCALE GENOMIC DNA]</scope>
    <source>
        <strain evidence="9 10">RP-AC37</strain>
    </source>
</reference>
<evidence type="ECO:0000256" key="2">
    <source>
        <dbReference type="ARBA" id="ARBA00022670"/>
    </source>
</evidence>
<evidence type="ECO:0000256" key="7">
    <source>
        <dbReference type="ARBA" id="ARBA00023239"/>
    </source>
</evidence>
<dbReference type="InterPro" id="IPR003738">
    <property type="entry name" value="SRAP"/>
</dbReference>
<keyword evidence="7" id="KW-0456">Lyase</keyword>
<dbReference type="SUPFAM" id="SSF143081">
    <property type="entry name" value="BB1717-like"/>
    <property type="match status" value="1"/>
</dbReference>
<keyword evidence="5" id="KW-0190">Covalent protein-DNA linkage</keyword>
<comment type="caution">
    <text evidence="9">The sequence shown here is derived from an EMBL/GenBank/DDBJ whole genome shotgun (WGS) entry which is preliminary data.</text>
</comment>
<dbReference type="PANTHER" id="PTHR13604">
    <property type="entry name" value="DC12-RELATED"/>
    <property type="match status" value="1"/>
</dbReference>
<accession>A0A420XLN6</accession>
<name>A0A420XLN6_9ACTN</name>
<dbReference type="Gene3D" id="3.90.1680.10">
    <property type="entry name" value="SOS response associated peptidase-like"/>
    <property type="match status" value="1"/>
</dbReference>
<dbReference type="GO" id="GO:0008233">
    <property type="term" value="F:peptidase activity"/>
    <property type="evidence" value="ECO:0007669"/>
    <property type="project" value="UniProtKB-KW"/>
</dbReference>
<dbReference type="AlphaFoldDB" id="A0A420XLN6"/>
<dbReference type="InParanoid" id="A0A420XLN6"/>
<evidence type="ECO:0000256" key="1">
    <source>
        <dbReference type="ARBA" id="ARBA00008136"/>
    </source>
</evidence>
<evidence type="ECO:0000256" key="6">
    <source>
        <dbReference type="ARBA" id="ARBA00023125"/>
    </source>
</evidence>
<dbReference type="EC" id="3.4.-.-" evidence="8"/>
<dbReference type="EMBL" id="RBWV01000014">
    <property type="protein sequence ID" value="RKS71402.1"/>
    <property type="molecule type" value="Genomic_DNA"/>
</dbReference>
<protein>
    <recommendedName>
        <fullName evidence="8">Abasic site processing protein</fullName>
        <ecNumber evidence="8">3.4.-.-</ecNumber>
    </recommendedName>
</protein>
<dbReference type="GO" id="GO:0006508">
    <property type="term" value="P:proteolysis"/>
    <property type="evidence" value="ECO:0007669"/>
    <property type="project" value="UniProtKB-KW"/>
</dbReference>
<evidence type="ECO:0000256" key="8">
    <source>
        <dbReference type="RuleBase" id="RU364100"/>
    </source>
</evidence>
<evidence type="ECO:0000256" key="3">
    <source>
        <dbReference type="ARBA" id="ARBA00022763"/>
    </source>
</evidence>
<keyword evidence="2 8" id="KW-0645">Protease</keyword>
<keyword evidence="4 8" id="KW-0378">Hydrolase</keyword>
<sequence>MCGRYAASRDPDDLVEEFEVELVPGQLPPPSWNVAPTDEVSAVLVRRPRDGGGPAQRLLRPVRWGLVPSWARDAKGGARLINARAETVAQKPAFRAAFAARRCLLPADGYFEWYATETGGRQPYYISRPDGAPLAMAGLYELWRDPAGGPEAPLVWSATVITTTATDELGHIHDRSPVLLERADWARWLDPGAGADPGLTGLLVPPGPGVLRAWPVDAAVGNVRNNRPELVEPLVHDAATLF</sequence>